<keyword evidence="1" id="KW-1133">Transmembrane helix</keyword>
<reference evidence="2 3" key="1">
    <citation type="journal article" date="2019" name="Emerg. Microbes Infect.">
        <title>Comprehensive subspecies identification of 175 nontuberculous mycobacteria species based on 7547 genomic profiles.</title>
        <authorList>
            <person name="Matsumoto Y."/>
            <person name="Kinjo T."/>
            <person name="Motooka D."/>
            <person name="Nabeya D."/>
            <person name="Jung N."/>
            <person name="Uechi K."/>
            <person name="Horii T."/>
            <person name="Iida T."/>
            <person name="Fujita J."/>
            <person name="Nakamura S."/>
        </authorList>
    </citation>
    <scope>NUCLEOTIDE SEQUENCE [LARGE SCALE GENOMIC DNA]</scope>
    <source>
        <strain evidence="2 3">JCM 12272</strain>
    </source>
</reference>
<evidence type="ECO:0000313" key="3">
    <source>
        <dbReference type="Proteomes" id="UP000466906"/>
    </source>
</evidence>
<dbReference type="KEGG" id="malv:MALV_38330"/>
<accession>A0A6N4UWB5</accession>
<keyword evidence="3" id="KW-1185">Reference proteome</keyword>
<feature type="transmembrane region" description="Helical" evidence="1">
    <location>
        <begin position="32"/>
        <end position="51"/>
    </location>
</feature>
<evidence type="ECO:0000256" key="1">
    <source>
        <dbReference type="SAM" id="Phobius"/>
    </source>
</evidence>
<gene>
    <name evidence="2" type="ORF">MALV_38330</name>
</gene>
<dbReference type="EMBL" id="AP022565">
    <property type="protein sequence ID" value="BBX28708.1"/>
    <property type="molecule type" value="Genomic_DNA"/>
</dbReference>
<keyword evidence="1" id="KW-0472">Membrane</keyword>
<dbReference type="Proteomes" id="UP000466906">
    <property type="component" value="Chromosome"/>
</dbReference>
<organism evidence="2 3">
    <name type="scientific">Mycolicibacterium alvei</name>
    <dbReference type="NCBI Taxonomy" id="67081"/>
    <lineage>
        <taxon>Bacteria</taxon>
        <taxon>Bacillati</taxon>
        <taxon>Actinomycetota</taxon>
        <taxon>Actinomycetes</taxon>
        <taxon>Mycobacteriales</taxon>
        <taxon>Mycobacteriaceae</taxon>
        <taxon>Mycolicibacterium</taxon>
    </lineage>
</organism>
<sequence>MASHPIGSGSAFPQPEWQSSGYLHTRNQSMSFLRAGVIALLLLGVLAVIVLF</sequence>
<name>A0A6N4UWB5_9MYCO</name>
<dbReference type="RefSeq" id="WP_170309409.1">
    <property type="nucleotide sequence ID" value="NZ_AP022565.1"/>
</dbReference>
<keyword evidence="1" id="KW-0812">Transmembrane</keyword>
<evidence type="ECO:0000313" key="2">
    <source>
        <dbReference type="EMBL" id="BBX28708.1"/>
    </source>
</evidence>
<protein>
    <submittedName>
        <fullName evidence="2">Uncharacterized protein</fullName>
    </submittedName>
</protein>
<proteinExistence type="predicted"/>
<dbReference type="AlphaFoldDB" id="A0A6N4UWB5"/>